<proteinExistence type="inferred from homology"/>
<dbReference type="InterPro" id="IPR007627">
    <property type="entry name" value="RNA_pol_sigma70_r2"/>
</dbReference>
<keyword evidence="8" id="KW-1185">Reference proteome</keyword>
<evidence type="ECO:0000256" key="2">
    <source>
        <dbReference type="ARBA" id="ARBA00023015"/>
    </source>
</evidence>
<sequence length="195" mass="22166">MTSGSSPYSDRELLSRIAEGNEAAFADLFNMYSAALSRISMRILQSETASQEVLQDFFIKLWLNRTNLAEIELPGPWLRKVLIRECLQYLRKAAVYQSKLDGLPMETDSHNHALHSLSVKEIQEAVSKALSSMSPQRRLIYQMSREKGMTTKEIAEELGLSNGYVRNVLSAALQTIRGFLFPMDLMSVVVFLYFF</sequence>
<dbReference type="InterPro" id="IPR013249">
    <property type="entry name" value="RNA_pol_sigma70_r4_t2"/>
</dbReference>
<dbReference type="PANTHER" id="PTHR43133:SF46">
    <property type="entry name" value="RNA POLYMERASE SIGMA-70 FACTOR ECF SUBFAMILY"/>
    <property type="match status" value="1"/>
</dbReference>
<dbReference type="CDD" id="cd06171">
    <property type="entry name" value="Sigma70_r4"/>
    <property type="match status" value="1"/>
</dbReference>
<evidence type="ECO:0000259" key="6">
    <source>
        <dbReference type="Pfam" id="PF08281"/>
    </source>
</evidence>
<dbReference type="NCBIfam" id="TIGR02937">
    <property type="entry name" value="sigma70-ECF"/>
    <property type="match status" value="1"/>
</dbReference>
<evidence type="ECO:0000313" key="7">
    <source>
        <dbReference type="EMBL" id="SEA85666.1"/>
    </source>
</evidence>
<dbReference type="SUPFAM" id="SSF88659">
    <property type="entry name" value="Sigma3 and sigma4 domains of RNA polymerase sigma factors"/>
    <property type="match status" value="1"/>
</dbReference>
<keyword evidence="2" id="KW-0805">Transcription regulation</keyword>
<comment type="similarity">
    <text evidence="1">Belongs to the sigma-70 factor family. ECF subfamily.</text>
</comment>
<dbReference type="InterPro" id="IPR039425">
    <property type="entry name" value="RNA_pol_sigma-70-like"/>
</dbReference>
<dbReference type="InterPro" id="IPR013325">
    <property type="entry name" value="RNA_pol_sigma_r2"/>
</dbReference>
<dbReference type="Proteomes" id="UP000199656">
    <property type="component" value="Unassembled WGS sequence"/>
</dbReference>
<keyword evidence="3" id="KW-0731">Sigma factor</keyword>
<dbReference type="Pfam" id="PF08281">
    <property type="entry name" value="Sigma70_r4_2"/>
    <property type="match status" value="1"/>
</dbReference>
<dbReference type="GO" id="GO:0003677">
    <property type="term" value="F:DNA binding"/>
    <property type="evidence" value="ECO:0007669"/>
    <property type="project" value="InterPro"/>
</dbReference>
<gene>
    <name evidence="7" type="ORF">SAMN05660909_03793</name>
</gene>
<evidence type="ECO:0000313" key="8">
    <source>
        <dbReference type="Proteomes" id="UP000199656"/>
    </source>
</evidence>
<protein>
    <submittedName>
        <fullName evidence="7">RNA polymerase sigma-70 factor, ECF subfamily</fullName>
    </submittedName>
</protein>
<dbReference type="InterPro" id="IPR014284">
    <property type="entry name" value="RNA_pol_sigma-70_dom"/>
</dbReference>
<dbReference type="InterPro" id="IPR036388">
    <property type="entry name" value="WH-like_DNA-bd_sf"/>
</dbReference>
<dbReference type="PANTHER" id="PTHR43133">
    <property type="entry name" value="RNA POLYMERASE ECF-TYPE SIGMA FACTO"/>
    <property type="match status" value="1"/>
</dbReference>
<dbReference type="InterPro" id="IPR013324">
    <property type="entry name" value="RNA_pol_sigma_r3/r4-like"/>
</dbReference>
<dbReference type="EMBL" id="FNRL01000019">
    <property type="protein sequence ID" value="SEA85666.1"/>
    <property type="molecule type" value="Genomic_DNA"/>
</dbReference>
<reference evidence="8" key="1">
    <citation type="submission" date="2016-10" db="EMBL/GenBank/DDBJ databases">
        <authorList>
            <person name="Varghese N."/>
            <person name="Submissions S."/>
        </authorList>
    </citation>
    <scope>NUCLEOTIDE SEQUENCE [LARGE SCALE GENOMIC DNA]</scope>
    <source>
        <strain evidence="8">DSM 23920</strain>
    </source>
</reference>
<dbReference type="Pfam" id="PF04542">
    <property type="entry name" value="Sigma70_r2"/>
    <property type="match status" value="1"/>
</dbReference>
<dbReference type="RefSeq" id="WP_139170272.1">
    <property type="nucleotide sequence ID" value="NZ_BKAT01000032.1"/>
</dbReference>
<dbReference type="Gene3D" id="1.10.10.10">
    <property type="entry name" value="Winged helix-like DNA-binding domain superfamily/Winged helix DNA-binding domain"/>
    <property type="match status" value="1"/>
</dbReference>
<keyword evidence="4" id="KW-0804">Transcription</keyword>
<dbReference type="GO" id="GO:0006352">
    <property type="term" value="P:DNA-templated transcription initiation"/>
    <property type="evidence" value="ECO:0007669"/>
    <property type="project" value="InterPro"/>
</dbReference>
<feature type="domain" description="RNA polymerase sigma-70 region 2" evidence="5">
    <location>
        <begin position="28"/>
        <end position="93"/>
    </location>
</feature>
<dbReference type="AlphaFoldDB" id="A0A1H4EL78"/>
<evidence type="ECO:0000256" key="1">
    <source>
        <dbReference type="ARBA" id="ARBA00010641"/>
    </source>
</evidence>
<name>A0A1H4EL78_9BACT</name>
<accession>A0A1H4EL78</accession>
<dbReference type="STRING" id="408074.SAMN05660909_03793"/>
<dbReference type="SUPFAM" id="SSF88946">
    <property type="entry name" value="Sigma2 domain of RNA polymerase sigma factors"/>
    <property type="match status" value="1"/>
</dbReference>
<dbReference type="Gene3D" id="1.10.1740.10">
    <property type="match status" value="1"/>
</dbReference>
<feature type="domain" description="RNA polymerase sigma factor 70 region 4 type 2" evidence="6">
    <location>
        <begin position="124"/>
        <end position="175"/>
    </location>
</feature>
<evidence type="ECO:0000256" key="4">
    <source>
        <dbReference type="ARBA" id="ARBA00023163"/>
    </source>
</evidence>
<evidence type="ECO:0000256" key="3">
    <source>
        <dbReference type="ARBA" id="ARBA00023082"/>
    </source>
</evidence>
<dbReference type="OrthoDB" id="799938at2"/>
<organism evidence="7 8">
    <name type="scientific">Chitinophaga terrae</name>
    <name type="common">ex Kim and Jung 2007</name>
    <dbReference type="NCBI Taxonomy" id="408074"/>
    <lineage>
        <taxon>Bacteria</taxon>
        <taxon>Pseudomonadati</taxon>
        <taxon>Bacteroidota</taxon>
        <taxon>Chitinophagia</taxon>
        <taxon>Chitinophagales</taxon>
        <taxon>Chitinophagaceae</taxon>
        <taxon>Chitinophaga</taxon>
    </lineage>
</organism>
<dbReference type="GO" id="GO:0016987">
    <property type="term" value="F:sigma factor activity"/>
    <property type="evidence" value="ECO:0007669"/>
    <property type="project" value="UniProtKB-KW"/>
</dbReference>
<evidence type="ECO:0000259" key="5">
    <source>
        <dbReference type="Pfam" id="PF04542"/>
    </source>
</evidence>